<sequence length="63" mass="7736">MAWPTRDDTDYRKKVDAYNARRRKRREDEAYKAKETARQRASKARLAERRKAEEWERRHGKEG</sequence>
<evidence type="ECO:0000313" key="3">
    <source>
        <dbReference type="Proteomes" id="UP000467385"/>
    </source>
</evidence>
<reference evidence="2 3" key="1">
    <citation type="journal article" date="2019" name="Emerg. Microbes Infect.">
        <title>Comprehensive subspecies identification of 175 nontuberculous mycobacteria species based on 7547 genomic profiles.</title>
        <authorList>
            <person name="Matsumoto Y."/>
            <person name="Kinjo T."/>
            <person name="Motooka D."/>
            <person name="Nabeya D."/>
            <person name="Jung N."/>
            <person name="Uechi K."/>
            <person name="Horii T."/>
            <person name="Iida T."/>
            <person name="Fujita J."/>
            <person name="Nakamura S."/>
        </authorList>
    </citation>
    <scope>NUCLEOTIDE SEQUENCE [LARGE SCALE GENOMIC DNA]</scope>
    <source>
        <strain evidence="2 3">JCM 14738</strain>
    </source>
</reference>
<evidence type="ECO:0000313" key="2">
    <source>
        <dbReference type="EMBL" id="BBZ37099.1"/>
    </source>
</evidence>
<feature type="region of interest" description="Disordered" evidence="1">
    <location>
        <begin position="1"/>
        <end position="63"/>
    </location>
</feature>
<feature type="compositionally biased region" description="Basic and acidic residues" evidence="1">
    <location>
        <begin position="1"/>
        <end position="16"/>
    </location>
</feature>
<keyword evidence="3" id="KW-1185">Reference proteome</keyword>
<evidence type="ECO:0000256" key="1">
    <source>
        <dbReference type="SAM" id="MobiDB-lite"/>
    </source>
</evidence>
<organism evidence="2 3">
    <name type="scientific">Mycobacterium conspicuum</name>
    <dbReference type="NCBI Taxonomy" id="44010"/>
    <lineage>
        <taxon>Bacteria</taxon>
        <taxon>Bacillati</taxon>
        <taxon>Actinomycetota</taxon>
        <taxon>Actinomycetes</taxon>
        <taxon>Mycobacteriales</taxon>
        <taxon>Mycobacteriaceae</taxon>
        <taxon>Mycobacterium</taxon>
    </lineage>
</organism>
<accession>A0A7I7Y622</accession>
<name>A0A7I7Y622_9MYCO</name>
<gene>
    <name evidence="2" type="ORF">MCNS_01620</name>
</gene>
<dbReference type="AlphaFoldDB" id="A0A7I7Y622"/>
<dbReference type="EMBL" id="AP022613">
    <property type="protein sequence ID" value="BBZ37099.1"/>
    <property type="molecule type" value="Genomic_DNA"/>
</dbReference>
<dbReference type="Proteomes" id="UP000467385">
    <property type="component" value="Chromosome"/>
</dbReference>
<feature type="compositionally biased region" description="Basic and acidic residues" evidence="1">
    <location>
        <begin position="26"/>
        <end position="38"/>
    </location>
</feature>
<feature type="compositionally biased region" description="Basic and acidic residues" evidence="1">
    <location>
        <begin position="45"/>
        <end position="63"/>
    </location>
</feature>
<proteinExistence type="predicted"/>
<protein>
    <submittedName>
        <fullName evidence="2">Uncharacterized protein</fullName>
    </submittedName>
</protein>